<proteinExistence type="predicted"/>
<dbReference type="EMBL" id="BLXT01003760">
    <property type="protein sequence ID" value="GFO06055.1"/>
    <property type="molecule type" value="Genomic_DNA"/>
</dbReference>
<sequence>MGVGCQSASCSKKAVQKCRTVAENIRVEVFKSFWELGDFVFKDNSLSHMDNFRAKRVANNSSRQTTHKYYLTFDNAYPRTPVRKRMFLSTFGISEKDVIVTNERGRDRWKNVSNDCRNGQKDCSGNK</sequence>
<keyword evidence="2" id="KW-1185">Reference proteome</keyword>
<evidence type="ECO:0000313" key="1">
    <source>
        <dbReference type="EMBL" id="GFO06055.1"/>
    </source>
</evidence>
<accession>A0AAV4AD16</accession>
<dbReference type="Proteomes" id="UP000735302">
    <property type="component" value="Unassembled WGS sequence"/>
</dbReference>
<dbReference type="AlphaFoldDB" id="A0AAV4AD16"/>
<gene>
    <name evidence="1" type="ORF">PoB_003256000</name>
</gene>
<evidence type="ECO:0000313" key="2">
    <source>
        <dbReference type="Proteomes" id="UP000735302"/>
    </source>
</evidence>
<reference evidence="1 2" key="1">
    <citation type="journal article" date="2021" name="Elife">
        <title>Chloroplast acquisition without the gene transfer in kleptoplastic sea slugs, Plakobranchus ocellatus.</title>
        <authorList>
            <person name="Maeda T."/>
            <person name="Takahashi S."/>
            <person name="Yoshida T."/>
            <person name="Shimamura S."/>
            <person name="Takaki Y."/>
            <person name="Nagai Y."/>
            <person name="Toyoda A."/>
            <person name="Suzuki Y."/>
            <person name="Arimoto A."/>
            <person name="Ishii H."/>
            <person name="Satoh N."/>
            <person name="Nishiyama T."/>
            <person name="Hasebe M."/>
            <person name="Maruyama T."/>
            <person name="Minagawa J."/>
            <person name="Obokata J."/>
            <person name="Shigenobu S."/>
        </authorList>
    </citation>
    <scope>NUCLEOTIDE SEQUENCE [LARGE SCALE GENOMIC DNA]</scope>
</reference>
<protein>
    <submittedName>
        <fullName evidence="1">Uncharacterized protein</fullName>
    </submittedName>
</protein>
<comment type="caution">
    <text evidence="1">The sequence shown here is derived from an EMBL/GenBank/DDBJ whole genome shotgun (WGS) entry which is preliminary data.</text>
</comment>
<name>A0AAV4AD16_9GAST</name>
<organism evidence="1 2">
    <name type="scientific">Plakobranchus ocellatus</name>
    <dbReference type="NCBI Taxonomy" id="259542"/>
    <lineage>
        <taxon>Eukaryota</taxon>
        <taxon>Metazoa</taxon>
        <taxon>Spiralia</taxon>
        <taxon>Lophotrochozoa</taxon>
        <taxon>Mollusca</taxon>
        <taxon>Gastropoda</taxon>
        <taxon>Heterobranchia</taxon>
        <taxon>Euthyneura</taxon>
        <taxon>Panpulmonata</taxon>
        <taxon>Sacoglossa</taxon>
        <taxon>Placobranchoidea</taxon>
        <taxon>Plakobranchidae</taxon>
        <taxon>Plakobranchus</taxon>
    </lineage>
</organism>